<comment type="caution">
    <text evidence="1">The sequence shown here is derived from an EMBL/GenBank/DDBJ whole genome shotgun (WGS) entry which is preliminary data.</text>
</comment>
<gene>
    <name evidence="1" type="ORF">C7T94_12305</name>
</gene>
<evidence type="ECO:0000313" key="1">
    <source>
        <dbReference type="EMBL" id="PST83353.1"/>
    </source>
</evidence>
<name>A0A2T3HLR7_9SPHI</name>
<reference evidence="1 2" key="1">
    <citation type="submission" date="2018-03" db="EMBL/GenBank/DDBJ databases">
        <authorList>
            <person name="Keele B.F."/>
        </authorList>
    </citation>
    <scope>NUCLEOTIDE SEQUENCE [LARGE SCALE GENOMIC DNA]</scope>
    <source>
        <strain evidence="1 2">YL28-9</strain>
    </source>
</reference>
<keyword evidence="2" id="KW-1185">Reference proteome</keyword>
<evidence type="ECO:0000313" key="2">
    <source>
        <dbReference type="Proteomes" id="UP000240912"/>
    </source>
</evidence>
<dbReference type="AlphaFoldDB" id="A0A2T3HLR7"/>
<organism evidence="1 2">
    <name type="scientific">Pedobacter yulinensis</name>
    <dbReference type="NCBI Taxonomy" id="2126353"/>
    <lineage>
        <taxon>Bacteria</taxon>
        <taxon>Pseudomonadati</taxon>
        <taxon>Bacteroidota</taxon>
        <taxon>Sphingobacteriia</taxon>
        <taxon>Sphingobacteriales</taxon>
        <taxon>Sphingobacteriaceae</taxon>
        <taxon>Pedobacter</taxon>
    </lineage>
</organism>
<proteinExistence type="predicted"/>
<accession>A0A2T3HLR7</accession>
<dbReference type="EMBL" id="PYLS01000005">
    <property type="protein sequence ID" value="PST83353.1"/>
    <property type="molecule type" value="Genomic_DNA"/>
</dbReference>
<protein>
    <submittedName>
        <fullName evidence="1">Uncharacterized protein</fullName>
    </submittedName>
</protein>
<dbReference type="Proteomes" id="UP000240912">
    <property type="component" value="Unassembled WGS sequence"/>
</dbReference>
<dbReference type="OrthoDB" id="4774596at2"/>
<sequence>MPASTEQHENRMFNHKQSGRLYTEVSANWNLELAGELLSPGFTSHDWPAGTPTGPKFSWHSMNRSAGPCRMPVMKWMTW</sequence>